<dbReference type="Gene3D" id="3.40.50.150">
    <property type="entry name" value="Vaccinia Virus protein VP39"/>
    <property type="match status" value="1"/>
</dbReference>
<dbReference type="InterPro" id="IPR023267">
    <property type="entry name" value="RCMT"/>
</dbReference>
<organism evidence="4 5">
    <name type="scientific">Pseudolycoriella hygida</name>
    <dbReference type="NCBI Taxonomy" id="35572"/>
    <lineage>
        <taxon>Eukaryota</taxon>
        <taxon>Metazoa</taxon>
        <taxon>Ecdysozoa</taxon>
        <taxon>Arthropoda</taxon>
        <taxon>Hexapoda</taxon>
        <taxon>Insecta</taxon>
        <taxon>Pterygota</taxon>
        <taxon>Neoptera</taxon>
        <taxon>Endopterygota</taxon>
        <taxon>Diptera</taxon>
        <taxon>Nematocera</taxon>
        <taxon>Sciaroidea</taxon>
        <taxon>Sciaridae</taxon>
        <taxon>Pseudolycoriella</taxon>
    </lineage>
</organism>
<keyword evidence="1" id="KW-0694">RNA-binding</keyword>
<evidence type="ECO:0000256" key="2">
    <source>
        <dbReference type="SAM" id="MobiDB-lite"/>
    </source>
</evidence>
<dbReference type="PANTHER" id="PTHR22808">
    <property type="entry name" value="NCL1 YEAST -RELATED NOL1/NOP2/FMU SUN DOMAIN-CONTAINING"/>
    <property type="match status" value="1"/>
</dbReference>
<comment type="caution">
    <text evidence="1">Lacks conserved residue(s) required for the propagation of feature annotation.</text>
</comment>
<dbReference type="AlphaFoldDB" id="A0A9Q0RVD6"/>
<comment type="caution">
    <text evidence="4">The sequence shown here is derived from an EMBL/GenBank/DDBJ whole genome shotgun (WGS) entry which is preliminary data.</text>
</comment>
<feature type="region of interest" description="Disordered" evidence="2">
    <location>
        <begin position="1"/>
        <end position="31"/>
    </location>
</feature>
<dbReference type="SUPFAM" id="SSF53335">
    <property type="entry name" value="S-adenosyl-L-methionine-dependent methyltransferases"/>
    <property type="match status" value="1"/>
</dbReference>
<feature type="compositionally biased region" description="Basic and acidic residues" evidence="2">
    <location>
        <begin position="18"/>
        <end position="31"/>
    </location>
</feature>
<feature type="compositionally biased region" description="Basic residues" evidence="2">
    <location>
        <begin position="1"/>
        <end position="17"/>
    </location>
</feature>
<accession>A0A9Q0RVD6</accession>
<dbReference type="GO" id="GO:0005634">
    <property type="term" value="C:nucleus"/>
    <property type="evidence" value="ECO:0007669"/>
    <property type="project" value="TreeGrafter"/>
</dbReference>
<protein>
    <submittedName>
        <fullName evidence="4">tRNA (Cytosine(34)-C(5))-methyltransferase</fullName>
    </submittedName>
</protein>
<dbReference type="GO" id="GO:0016428">
    <property type="term" value="F:tRNA (cytidine-5-)-methyltransferase activity"/>
    <property type="evidence" value="ECO:0007669"/>
    <property type="project" value="TreeGrafter"/>
</dbReference>
<evidence type="ECO:0000313" key="5">
    <source>
        <dbReference type="Proteomes" id="UP001151699"/>
    </source>
</evidence>
<dbReference type="PROSITE" id="PS51686">
    <property type="entry name" value="SAM_MT_RSMB_NOP"/>
    <property type="match status" value="1"/>
</dbReference>
<gene>
    <name evidence="4" type="primary">Nsun2_0</name>
    <name evidence="4" type="ORF">Bhyg_16947</name>
</gene>
<evidence type="ECO:0000313" key="4">
    <source>
        <dbReference type="EMBL" id="KAJ6633343.1"/>
    </source>
</evidence>
<sequence>MGRKQKKYNLFAQKKRERKEGNSNEKADRPSEPYFDIIRENELFLKYYKHQKICPEAEWDEFLKFISCDLPTTFRITASRGEAQTLLDIIKSEFFADYLKGALELQNTTGCKFEKPMSLPWYPNEHAWQLELSRKDIRRSEAFYKLHNFLIAETNSGSISRQEAVSMIPPIVLDVKPHHKVLDMCAAPGSKTAQLIEALHVD</sequence>
<keyword evidence="5" id="KW-1185">Reference proteome</keyword>
<dbReference type="GO" id="GO:0000049">
    <property type="term" value="F:tRNA binding"/>
    <property type="evidence" value="ECO:0007669"/>
    <property type="project" value="TreeGrafter"/>
</dbReference>
<keyword evidence="1" id="KW-0489">Methyltransferase</keyword>
<feature type="domain" description="SAM-dependent MTase RsmB/NOP-type" evidence="3">
    <location>
        <begin position="62"/>
        <end position="202"/>
    </location>
</feature>
<keyword evidence="1" id="KW-0949">S-adenosyl-L-methionine</keyword>
<reference evidence="4" key="1">
    <citation type="submission" date="2022-07" db="EMBL/GenBank/DDBJ databases">
        <authorList>
            <person name="Trinca V."/>
            <person name="Uliana J.V.C."/>
            <person name="Torres T.T."/>
            <person name="Ward R.J."/>
            <person name="Monesi N."/>
        </authorList>
    </citation>
    <scope>NUCLEOTIDE SEQUENCE</scope>
    <source>
        <strain evidence="4">HSMRA1968</strain>
        <tissue evidence="4">Whole embryos</tissue>
    </source>
</reference>
<dbReference type="GO" id="GO:0030488">
    <property type="term" value="P:tRNA methylation"/>
    <property type="evidence" value="ECO:0007669"/>
    <property type="project" value="TreeGrafter"/>
</dbReference>
<dbReference type="Proteomes" id="UP001151699">
    <property type="component" value="Unassembled WGS sequence"/>
</dbReference>
<dbReference type="InterPro" id="IPR029063">
    <property type="entry name" value="SAM-dependent_MTases_sf"/>
</dbReference>
<feature type="binding site" evidence="1">
    <location>
        <begin position="185"/>
        <end position="191"/>
    </location>
    <ligand>
        <name>S-adenosyl-L-methionine</name>
        <dbReference type="ChEBI" id="CHEBI:59789"/>
    </ligand>
</feature>
<dbReference type="EMBL" id="WJQU01002084">
    <property type="protein sequence ID" value="KAJ6633343.1"/>
    <property type="molecule type" value="Genomic_DNA"/>
</dbReference>
<proteinExistence type="inferred from homology"/>
<comment type="similarity">
    <text evidence="1">Belongs to the class I-like SAM-binding methyltransferase superfamily. RsmB/NOP family.</text>
</comment>
<name>A0A9Q0RVD6_9DIPT</name>
<evidence type="ECO:0000256" key="1">
    <source>
        <dbReference type="PROSITE-ProRule" id="PRU01023"/>
    </source>
</evidence>
<keyword evidence="1" id="KW-0808">Transferase</keyword>
<dbReference type="PANTHER" id="PTHR22808:SF1">
    <property type="entry name" value="RNA CYTOSINE-C(5)-METHYLTRANSFERASE NSUN2-RELATED"/>
    <property type="match status" value="1"/>
</dbReference>
<evidence type="ECO:0000259" key="3">
    <source>
        <dbReference type="PROSITE" id="PS51686"/>
    </source>
</evidence>
<feature type="non-terminal residue" evidence="4">
    <location>
        <position position="202"/>
    </location>
</feature>
<dbReference type="GO" id="GO:0005737">
    <property type="term" value="C:cytoplasm"/>
    <property type="evidence" value="ECO:0007669"/>
    <property type="project" value="TreeGrafter"/>
</dbReference>
<dbReference type="OrthoDB" id="6093671at2759"/>
<dbReference type="InterPro" id="IPR001678">
    <property type="entry name" value="MeTrfase_RsmB-F_NOP2_dom"/>
</dbReference>